<evidence type="ECO:0000313" key="1">
    <source>
        <dbReference type="EMBL" id="CAK7931912.1"/>
    </source>
</evidence>
<protein>
    <recommendedName>
        <fullName evidence="3">Reverse transcriptase Ty1/copia-type domain-containing protein</fullName>
    </recommendedName>
</protein>
<sequence>MSVSSATLRKYGAAGSEELALEVWKSLYGLKQAGRLWSQLLHTKRSAAAFRCCESDMCLYGIAPGRISSSSKCASMTSSQPGRVLLRSIASSAASHR</sequence>
<evidence type="ECO:0008006" key="3">
    <source>
        <dbReference type="Google" id="ProtNLM"/>
    </source>
</evidence>
<organism evidence="1 2">
    <name type="scientific">Peronospora matthiolae</name>
    <dbReference type="NCBI Taxonomy" id="2874970"/>
    <lineage>
        <taxon>Eukaryota</taxon>
        <taxon>Sar</taxon>
        <taxon>Stramenopiles</taxon>
        <taxon>Oomycota</taxon>
        <taxon>Peronosporomycetes</taxon>
        <taxon>Peronosporales</taxon>
        <taxon>Peronosporaceae</taxon>
        <taxon>Peronospora</taxon>
    </lineage>
</organism>
<dbReference type="EMBL" id="CAKLBY020000187">
    <property type="protein sequence ID" value="CAK7931912.1"/>
    <property type="molecule type" value="Genomic_DNA"/>
</dbReference>
<accession>A0AAV1UE51</accession>
<comment type="caution">
    <text evidence="1">The sequence shown here is derived from an EMBL/GenBank/DDBJ whole genome shotgun (WGS) entry which is preliminary data.</text>
</comment>
<evidence type="ECO:0000313" key="2">
    <source>
        <dbReference type="Proteomes" id="UP001162060"/>
    </source>
</evidence>
<gene>
    <name evidence="1" type="ORF">PM001_LOCUS17062</name>
</gene>
<proteinExistence type="predicted"/>
<reference evidence="1" key="1">
    <citation type="submission" date="2024-01" db="EMBL/GenBank/DDBJ databases">
        <authorList>
            <person name="Webb A."/>
        </authorList>
    </citation>
    <scope>NUCLEOTIDE SEQUENCE</scope>
    <source>
        <strain evidence="1">Pm1</strain>
    </source>
</reference>
<dbReference type="Proteomes" id="UP001162060">
    <property type="component" value="Unassembled WGS sequence"/>
</dbReference>
<name>A0AAV1UE51_9STRA</name>
<dbReference type="AlphaFoldDB" id="A0AAV1UE51"/>